<gene>
    <name evidence="3" type="ORF">MNBD_DELTA03-768</name>
</gene>
<evidence type="ECO:0000256" key="1">
    <source>
        <dbReference type="SAM" id="MobiDB-lite"/>
    </source>
</evidence>
<dbReference type="AlphaFoldDB" id="A0A3B0VAN0"/>
<keyword evidence="2" id="KW-0472">Membrane</keyword>
<protein>
    <submittedName>
        <fullName evidence="3">Uncharacterized protein</fullName>
    </submittedName>
</protein>
<proteinExistence type="predicted"/>
<evidence type="ECO:0000313" key="3">
    <source>
        <dbReference type="EMBL" id="VAW40655.1"/>
    </source>
</evidence>
<evidence type="ECO:0000256" key="2">
    <source>
        <dbReference type="SAM" id="Phobius"/>
    </source>
</evidence>
<feature type="non-terminal residue" evidence="3">
    <location>
        <position position="202"/>
    </location>
</feature>
<keyword evidence="2" id="KW-1133">Transmembrane helix</keyword>
<keyword evidence="2" id="KW-0812">Transmembrane</keyword>
<name>A0A3B0VAN0_9ZZZZ</name>
<sequence length="202" mass="21431">MSYILEAIKKADQKRKLGSVPDVHTIHEIPPLAARKLLWPYIVAVGLFVNVALITWWLHPWEAPAVEKTVTAVVPLKKPAAGAGVMPPSSVRKTTKRESVAAAPRPVKRPGLKAVSPLPKKLPVVKKAAVKTALRRPEKPPLPKLTSPAGGRVAVSAAGPLPHPVPALRKKPGAAARVRKAVPPPTVPFPAVKSPVIHSAAM</sequence>
<feature type="transmembrane region" description="Helical" evidence="2">
    <location>
        <begin position="38"/>
        <end position="58"/>
    </location>
</feature>
<organism evidence="3">
    <name type="scientific">hydrothermal vent metagenome</name>
    <dbReference type="NCBI Taxonomy" id="652676"/>
    <lineage>
        <taxon>unclassified sequences</taxon>
        <taxon>metagenomes</taxon>
        <taxon>ecological metagenomes</taxon>
    </lineage>
</organism>
<reference evidence="3" key="1">
    <citation type="submission" date="2018-06" db="EMBL/GenBank/DDBJ databases">
        <authorList>
            <person name="Zhirakovskaya E."/>
        </authorList>
    </citation>
    <scope>NUCLEOTIDE SEQUENCE</scope>
</reference>
<dbReference type="EMBL" id="UOEX01000346">
    <property type="protein sequence ID" value="VAW40655.1"/>
    <property type="molecule type" value="Genomic_DNA"/>
</dbReference>
<accession>A0A3B0VAN0</accession>
<feature type="region of interest" description="Disordered" evidence="1">
    <location>
        <begin position="83"/>
        <end position="113"/>
    </location>
</feature>